<comment type="caution">
    <text evidence="2">The sequence shown here is derived from an EMBL/GenBank/DDBJ whole genome shotgun (WGS) entry which is preliminary data.</text>
</comment>
<dbReference type="InterPro" id="IPR006566">
    <property type="entry name" value="FBD"/>
</dbReference>
<dbReference type="AlphaFoldDB" id="A0A835LCD0"/>
<gene>
    <name evidence="2" type="ORF">IFM89_022370</name>
</gene>
<organism evidence="2 3">
    <name type="scientific">Coptis chinensis</name>
    <dbReference type="NCBI Taxonomy" id="261450"/>
    <lineage>
        <taxon>Eukaryota</taxon>
        <taxon>Viridiplantae</taxon>
        <taxon>Streptophyta</taxon>
        <taxon>Embryophyta</taxon>
        <taxon>Tracheophyta</taxon>
        <taxon>Spermatophyta</taxon>
        <taxon>Magnoliopsida</taxon>
        <taxon>Ranunculales</taxon>
        <taxon>Ranunculaceae</taxon>
        <taxon>Coptidoideae</taxon>
        <taxon>Coptis</taxon>
    </lineage>
</organism>
<name>A0A835LCD0_9MAGN</name>
<dbReference type="SMART" id="SM00579">
    <property type="entry name" value="FBD"/>
    <property type="match status" value="1"/>
</dbReference>
<dbReference type="Proteomes" id="UP000631114">
    <property type="component" value="Unassembled WGS sequence"/>
</dbReference>
<protein>
    <recommendedName>
        <fullName evidence="1">FBD domain-containing protein</fullName>
    </recommendedName>
</protein>
<accession>A0A835LCD0</accession>
<evidence type="ECO:0000313" key="3">
    <source>
        <dbReference type="Proteomes" id="UP000631114"/>
    </source>
</evidence>
<feature type="domain" description="FBD" evidence="1">
    <location>
        <begin position="73"/>
        <end position="148"/>
    </location>
</feature>
<evidence type="ECO:0000259" key="1">
    <source>
        <dbReference type="SMART" id="SM00579"/>
    </source>
</evidence>
<reference evidence="2 3" key="1">
    <citation type="submission" date="2020-10" db="EMBL/GenBank/DDBJ databases">
        <title>The Coptis chinensis genome and diversification of protoberbering-type alkaloids.</title>
        <authorList>
            <person name="Wang B."/>
            <person name="Shu S."/>
            <person name="Song C."/>
            <person name="Liu Y."/>
        </authorList>
    </citation>
    <scope>NUCLEOTIDE SEQUENCE [LARGE SCALE GENOMIC DNA]</scope>
    <source>
        <strain evidence="2">HL-2020</strain>
        <tissue evidence="2">Leaf</tissue>
    </source>
</reference>
<proteinExistence type="predicted"/>
<sequence length="148" mass="17320">MSLKFRKVVPEAIGTMPTPVSAIRQLKLKMWLSRDCIRGMKYLLENSCNLEILLVEITRRCCSKRLMYPYCNACNFYNLRFVEIWNIHGYVNELEFLKLLLKNVVALEKLIIFTCKSYSRDSQRQLRKFSELLLAFQRASSGVAILLS</sequence>
<keyword evidence="3" id="KW-1185">Reference proteome</keyword>
<evidence type="ECO:0000313" key="2">
    <source>
        <dbReference type="EMBL" id="KAF9589300.1"/>
    </source>
</evidence>
<dbReference type="EMBL" id="JADFTS010000009">
    <property type="protein sequence ID" value="KAF9589300.1"/>
    <property type="molecule type" value="Genomic_DNA"/>
</dbReference>